<dbReference type="Proteomes" id="UP000188318">
    <property type="component" value="Unassembled WGS sequence"/>
</dbReference>
<dbReference type="VEuPathDB" id="FungiDB:ASPCADRAFT_2532"/>
<sequence length="326" mass="34663">MAENARLQAMSAYSQAQYPFPNSPVGPYSFANSPVGMPMSPSRVMYRQPGELMTFPLNPESAGQGWRQPGELMFVGYNPPGAVQAPGPMGNSVFIGYNSPIGIRGSFRRPPTPASTITSPGPGRPASNTQTRNRAMAGRIERRPRRRPLWVLTEMTKIKAGTGMCDKCGEDNAEDVWRCKPCGYQECGACTRKSGYCGSHSDRGQLHFSSPQLKERLQKKNTNLAAEAEQPEPKSEPNLKPIPKAQSQMAAEAEPSRLQGRGGTPAAAADSAAVLDDTSSLTVGKGGSSSDQSSESDGVLSGAEALFSICLDAIASAGDGRKSHPQ</sequence>
<protein>
    <submittedName>
        <fullName evidence="2">Uncharacterized protein</fullName>
    </submittedName>
</protein>
<feature type="compositionally biased region" description="Low complexity" evidence="1">
    <location>
        <begin position="266"/>
        <end position="280"/>
    </location>
</feature>
<feature type="region of interest" description="Disordered" evidence="1">
    <location>
        <begin position="223"/>
        <end position="299"/>
    </location>
</feature>
<organism evidence="2 3">
    <name type="scientific">Aspergillus carbonarius (strain ITEM 5010)</name>
    <dbReference type="NCBI Taxonomy" id="602072"/>
    <lineage>
        <taxon>Eukaryota</taxon>
        <taxon>Fungi</taxon>
        <taxon>Dikarya</taxon>
        <taxon>Ascomycota</taxon>
        <taxon>Pezizomycotina</taxon>
        <taxon>Eurotiomycetes</taxon>
        <taxon>Eurotiomycetidae</taxon>
        <taxon>Eurotiales</taxon>
        <taxon>Aspergillaceae</taxon>
        <taxon>Aspergillus</taxon>
        <taxon>Aspergillus subgen. Circumdati</taxon>
    </lineage>
</organism>
<name>A0A1R3RXB2_ASPC5</name>
<proteinExistence type="predicted"/>
<feature type="compositionally biased region" description="Low complexity" evidence="1">
    <location>
        <begin position="288"/>
        <end position="299"/>
    </location>
</feature>
<accession>A0A1R3RXB2</accession>
<dbReference type="AlphaFoldDB" id="A0A1R3RXB2"/>
<evidence type="ECO:0000256" key="1">
    <source>
        <dbReference type="SAM" id="MobiDB-lite"/>
    </source>
</evidence>
<dbReference type="EMBL" id="KV907495">
    <property type="protein sequence ID" value="OOF99111.1"/>
    <property type="molecule type" value="Genomic_DNA"/>
</dbReference>
<dbReference type="OrthoDB" id="4510292at2759"/>
<evidence type="ECO:0000313" key="2">
    <source>
        <dbReference type="EMBL" id="OOF99111.1"/>
    </source>
</evidence>
<keyword evidence="3" id="KW-1185">Reference proteome</keyword>
<gene>
    <name evidence="2" type="ORF">ASPCADRAFT_2532</name>
</gene>
<reference evidence="3" key="1">
    <citation type="journal article" date="2017" name="Genome Biol.">
        <title>Comparative genomics reveals high biological diversity and specific adaptations in the industrially and medically important fungal genus Aspergillus.</title>
        <authorList>
            <person name="de Vries R.P."/>
            <person name="Riley R."/>
            <person name="Wiebenga A."/>
            <person name="Aguilar-Osorio G."/>
            <person name="Amillis S."/>
            <person name="Uchima C.A."/>
            <person name="Anderluh G."/>
            <person name="Asadollahi M."/>
            <person name="Askin M."/>
            <person name="Barry K."/>
            <person name="Battaglia E."/>
            <person name="Bayram O."/>
            <person name="Benocci T."/>
            <person name="Braus-Stromeyer S.A."/>
            <person name="Caldana C."/>
            <person name="Canovas D."/>
            <person name="Cerqueira G.C."/>
            <person name="Chen F."/>
            <person name="Chen W."/>
            <person name="Choi C."/>
            <person name="Clum A."/>
            <person name="Dos Santos R.A."/>
            <person name="Damasio A.R."/>
            <person name="Diallinas G."/>
            <person name="Emri T."/>
            <person name="Fekete E."/>
            <person name="Flipphi M."/>
            <person name="Freyberg S."/>
            <person name="Gallo A."/>
            <person name="Gournas C."/>
            <person name="Habgood R."/>
            <person name="Hainaut M."/>
            <person name="Harispe M.L."/>
            <person name="Henrissat B."/>
            <person name="Hilden K.S."/>
            <person name="Hope R."/>
            <person name="Hossain A."/>
            <person name="Karabika E."/>
            <person name="Karaffa L."/>
            <person name="Karanyi Z."/>
            <person name="Krasevec N."/>
            <person name="Kuo A."/>
            <person name="Kusch H."/>
            <person name="LaButti K."/>
            <person name="Lagendijk E.L."/>
            <person name="Lapidus A."/>
            <person name="Levasseur A."/>
            <person name="Lindquist E."/>
            <person name="Lipzen A."/>
            <person name="Logrieco A.F."/>
            <person name="MacCabe A."/>
            <person name="Maekelae M.R."/>
            <person name="Malavazi I."/>
            <person name="Melin P."/>
            <person name="Meyer V."/>
            <person name="Mielnichuk N."/>
            <person name="Miskei M."/>
            <person name="Molnar A.P."/>
            <person name="Mule G."/>
            <person name="Ngan C.Y."/>
            <person name="Orejas M."/>
            <person name="Orosz E."/>
            <person name="Ouedraogo J.P."/>
            <person name="Overkamp K.M."/>
            <person name="Park H.-S."/>
            <person name="Perrone G."/>
            <person name="Piumi F."/>
            <person name="Punt P.J."/>
            <person name="Ram A.F."/>
            <person name="Ramon A."/>
            <person name="Rauscher S."/>
            <person name="Record E."/>
            <person name="Riano-Pachon D.M."/>
            <person name="Robert V."/>
            <person name="Roehrig J."/>
            <person name="Ruller R."/>
            <person name="Salamov A."/>
            <person name="Salih N.S."/>
            <person name="Samson R.A."/>
            <person name="Sandor E."/>
            <person name="Sanguinetti M."/>
            <person name="Schuetze T."/>
            <person name="Sepcic K."/>
            <person name="Shelest E."/>
            <person name="Sherlock G."/>
            <person name="Sophianopoulou V."/>
            <person name="Squina F.M."/>
            <person name="Sun H."/>
            <person name="Susca A."/>
            <person name="Todd R.B."/>
            <person name="Tsang A."/>
            <person name="Unkles S.E."/>
            <person name="van de Wiele N."/>
            <person name="van Rossen-Uffink D."/>
            <person name="Oliveira J.V."/>
            <person name="Vesth T.C."/>
            <person name="Visser J."/>
            <person name="Yu J.-H."/>
            <person name="Zhou M."/>
            <person name="Andersen M.R."/>
            <person name="Archer D.B."/>
            <person name="Baker S.E."/>
            <person name="Benoit I."/>
            <person name="Brakhage A.A."/>
            <person name="Braus G.H."/>
            <person name="Fischer R."/>
            <person name="Frisvad J.C."/>
            <person name="Goldman G.H."/>
            <person name="Houbraken J."/>
            <person name="Oakley B."/>
            <person name="Pocsi I."/>
            <person name="Scazzocchio C."/>
            <person name="Seiboth B."/>
            <person name="vanKuyk P.A."/>
            <person name="Wortman J."/>
            <person name="Dyer P.S."/>
            <person name="Grigoriev I.V."/>
        </authorList>
    </citation>
    <scope>NUCLEOTIDE SEQUENCE [LARGE SCALE GENOMIC DNA]</scope>
    <source>
        <strain evidence="3">ITEM 5010</strain>
    </source>
</reference>
<feature type="region of interest" description="Disordered" evidence="1">
    <location>
        <begin position="112"/>
        <end position="138"/>
    </location>
</feature>
<evidence type="ECO:0000313" key="3">
    <source>
        <dbReference type="Proteomes" id="UP000188318"/>
    </source>
</evidence>